<dbReference type="Pfam" id="PF01832">
    <property type="entry name" value="Glucosaminidase"/>
    <property type="match status" value="1"/>
</dbReference>
<dbReference type="Gene3D" id="1.10.530.10">
    <property type="match status" value="1"/>
</dbReference>
<dbReference type="STRING" id="83767.SAMN05660652_02772"/>
<evidence type="ECO:0000256" key="3">
    <source>
        <dbReference type="ARBA" id="ARBA00006880"/>
    </source>
</evidence>
<keyword evidence="8" id="KW-0326">Glycosidase</keyword>
<dbReference type="GO" id="GO:0042597">
    <property type="term" value="C:periplasmic space"/>
    <property type="evidence" value="ECO:0007669"/>
    <property type="project" value="UniProtKB-SubCell"/>
</dbReference>
<evidence type="ECO:0000256" key="6">
    <source>
        <dbReference type="ARBA" id="ARBA00022764"/>
    </source>
</evidence>
<accession>A0A1G8HEI1</accession>
<evidence type="ECO:0000256" key="1">
    <source>
        <dbReference type="ARBA" id="ARBA00002954"/>
    </source>
</evidence>
<keyword evidence="13" id="KW-1185">Reference proteome</keyword>
<reference evidence="12 13" key="1">
    <citation type="submission" date="2016-10" db="EMBL/GenBank/DDBJ databases">
        <authorList>
            <person name="de Groot N.N."/>
        </authorList>
    </citation>
    <scope>NUCLEOTIDE SEQUENCE [LARGE SCALE GENOMIC DNA]</scope>
    <source>
        <strain evidence="12 13">DSM 5885</strain>
    </source>
</reference>
<keyword evidence="9" id="KW-0961">Cell wall biogenesis/degradation</keyword>
<dbReference type="PRINTS" id="PR01002">
    <property type="entry name" value="FLGFLGJ"/>
</dbReference>
<dbReference type="InterPro" id="IPR051056">
    <property type="entry name" value="Glycosyl_Hydrolase_73"/>
</dbReference>
<evidence type="ECO:0000313" key="12">
    <source>
        <dbReference type="EMBL" id="SDI04985.1"/>
    </source>
</evidence>
<dbReference type="InterPro" id="IPR002901">
    <property type="entry name" value="MGlyc_endo_b_GlcNAc-like_dom"/>
</dbReference>
<dbReference type="GO" id="GO:0016798">
    <property type="term" value="F:hydrolase activity, acting on glycosyl bonds"/>
    <property type="evidence" value="ECO:0007669"/>
    <property type="project" value="UniProtKB-KW"/>
</dbReference>
<evidence type="ECO:0000256" key="4">
    <source>
        <dbReference type="ARBA" id="ARBA00007974"/>
    </source>
</evidence>
<dbReference type="GO" id="GO:0004040">
    <property type="term" value="F:amidase activity"/>
    <property type="evidence" value="ECO:0007669"/>
    <property type="project" value="InterPro"/>
</dbReference>
<dbReference type="Pfam" id="PF10135">
    <property type="entry name" value="Rod-binding"/>
    <property type="match status" value="1"/>
</dbReference>
<dbReference type="PANTHER" id="PTHR33308:SF9">
    <property type="entry name" value="PEPTIDOGLYCAN HYDROLASE FLGJ"/>
    <property type="match status" value="1"/>
</dbReference>
<dbReference type="RefSeq" id="WP_091938501.1">
    <property type="nucleotide sequence ID" value="NZ_FNCY01000012.1"/>
</dbReference>
<protein>
    <recommendedName>
        <fullName evidence="5">Peptidoglycan hydrolase FlgJ</fullName>
    </recommendedName>
    <alternativeName>
        <fullName evidence="10">Muramidase FlgJ</fullName>
    </alternativeName>
</protein>
<evidence type="ECO:0000256" key="2">
    <source>
        <dbReference type="ARBA" id="ARBA00004418"/>
    </source>
</evidence>
<keyword evidence="12" id="KW-0966">Cell projection</keyword>
<evidence type="ECO:0000256" key="8">
    <source>
        <dbReference type="ARBA" id="ARBA00023295"/>
    </source>
</evidence>
<evidence type="ECO:0000256" key="9">
    <source>
        <dbReference type="ARBA" id="ARBA00023316"/>
    </source>
</evidence>
<keyword evidence="7" id="KW-0378">Hydrolase</keyword>
<keyword evidence="12" id="KW-0282">Flagellum</keyword>
<comment type="similarity">
    <text evidence="3">In the N-terminal section; belongs to the FlgJ family.</text>
</comment>
<proteinExistence type="inferred from homology"/>
<evidence type="ECO:0000256" key="5">
    <source>
        <dbReference type="ARBA" id="ARBA00013433"/>
    </source>
</evidence>
<dbReference type="Proteomes" id="UP000198607">
    <property type="component" value="Unassembled WGS sequence"/>
</dbReference>
<evidence type="ECO:0000256" key="10">
    <source>
        <dbReference type="ARBA" id="ARBA00030835"/>
    </source>
</evidence>
<dbReference type="AlphaFoldDB" id="A0A1G8HEI1"/>
<keyword evidence="6" id="KW-0574">Periplasm</keyword>
<dbReference type="EMBL" id="FNCY01000012">
    <property type="protein sequence ID" value="SDI04985.1"/>
    <property type="molecule type" value="Genomic_DNA"/>
</dbReference>
<dbReference type="SMART" id="SM00047">
    <property type="entry name" value="LYZ2"/>
    <property type="match status" value="1"/>
</dbReference>
<name>A0A1G8HEI1_9RHOO</name>
<dbReference type="NCBIfam" id="TIGR02541">
    <property type="entry name" value="flagell_FlgJ"/>
    <property type="match status" value="1"/>
</dbReference>
<dbReference type="Gene3D" id="2.10.70.40">
    <property type="entry name" value="peptidoglycan hydrolase"/>
    <property type="match status" value="1"/>
</dbReference>
<organism evidence="12 13">
    <name type="scientific">Propionivibrio dicarboxylicus</name>
    <dbReference type="NCBI Taxonomy" id="83767"/>
    <lineage>
        <taxon>Bacteria</taxon>
        <taxon>Pseudomonadati</taxon>
        <taxon>Pseudomonadota</taxon>
        <taxon>Betaproteobacteria</taxon>
        <taxon>Rhodocyclales</taxon>
        <taxon>Rhodocyclaceae</taxon>
        <taxon>Propionivibrio</taxon>
    </lineage>
</organism>
<gene>
    <name evidence="12" type="ORF">SAMN05660652_02772</name>
</gene>
<sequence length="320" mass="34300">MHFDTITPNRFVLDPKNMADLRSSIKGDPQAGLKQAAQQFEGMMLQMVLKSMRDATPQSGMMDSDQTRFFTSILDQQLAQNLSAQGKLGFARLIEQQLGRNLTAGMPAAPAELDGMPSDVFQKSLLMQRQAANSAGLRVAGTGASRWRSVPDAVSGSPMTAGADSSAGEFVSRIWPYAVGAANALGVPAQFVVAHSALESGWGKGEIRQGNGASTFNLFGVKAGRGWQGPSVEVQTTEYVDGVAQTVREKFRVYSSYAESFRDYANLLRNNGRFSSVIGQQDGAQFAGALQRSGYATDPAYADKLTRIINGATLRQALIG</sequence>
<evidence type="ECO:0000259" key="11">
    <source>
        <dbReference type="SMART" id="SM00047"/>
    </source>
</evidence>
<evidence type="ECO:0000313" key="13">
    <source>
        <dbReference type="Proteomes" id="UP000198607"/>
    </source>
</evidence>
<comment type="function">
    <text evidence="1">Flagellum-specific muramidase which hydrolyzes the peptidoglycan layer to assemble the rod structure in the periplasmic space.</text>
</comment>
<dbReference type="GO" id="GO:0071555">
    <property type="term" value="P:cell wall organization"/>
    <property type="evidence" value="ECO:0007669"/>
    <property type="project" value="UniProtKB-KW"/>
</dbReference>
<comment type="similarity">
    <text evidence="4">In the C-terminal section; belongs to the glycosyl hydrolase 73 family.</text>
</comment>
<evidence type="ECO:0000256" key="7">
    <source>
        <dbReference type="ARBA" id="ARBA00022801"/>
    </source>
</evidence>
<dbReference type="OrthoDB" id="289937at2"/>
<feature type="domain" description="Mannosyl-glycoprotein endo-beta-N-acetylglucosamidase-like" evidence="11">
    <location>
        <begin position="158"/>
        <end position="313"/>
    </location>
</feature>
<dbReference type="GO" id="GO:0044780">
    <property type="term" value="P:bacterial-type flagellum assembly"/>
    <property type="evidence" value="ECO:0007669"/>
    <property type="project" value="InterPro"/>
</dbReference>
<dbReference type="InterPro" id="IPR019301">
    <property type="entry name" value="Flagellar_prot_FlgJ_N"/>
</dbReference>
<dbReference type="InterPro" id="IPR013377">
    <property type="entry name" value="FlgJ"/>
</dbReference>
<dbReference type="PANTHER" id="PTHR33308">
    <property type="entry name" value="PEPTIDOGLYCAN HYDROLASE FLGJ"/>
    <property type="match status" value="1"/>
</dbReference>
<keyword evidence="12" id="KW-0969">Cilium</keyword>
<comment type="subcellular location">
    <subcellularLocation>
        <location evidence="2">Periplasm</location>
    </subcellularLocation>
</comment>
<dbReference type="GO" id="GO:0071973">
    <property type="term" value="P:bacterial-type flagellum-dependent cell motility"/>
    <property type="evidence" value="ECO:0007669"/>
    <property type="project" value="TreeGrafter"/>
</dbReference>